<protein>
    <submittedName>
        <fullName evidence="1">Uncharacterized protein</fullName>
    </submittedName>
</protein>
<sequence length="50" mass="5769">METFLAVYNTAYHGIVSINMKRKATPMDRFFGIFNKPKTQSLILSQTCRV</sequence>
<reference evidence="1" key="1">
    <citation type="journal article" date="2019" name="bioRxiv">
        <title>The Genome of the Zebra Mussel, Dreissena polymorpha: A Resource for Invasive Species Research.</title>
        <authorList>
            <person name="McCartney M.A."/>
            <person name="Auch B."/>
            <person name="Kono T."/>
            <person name="Mallez S."/>
            <person name="Zhang Y."/>
            <person name="Obille A."/>
            <person name="Becker A."/>
            <person name="Abrahante J.E."/>
            <person name="Garbe J."/>
            <person name="Badalamenti J.P."/>
            <person name="Herman A."/>
            <person name="Mangelson H."/>
            <person name="Liachko I."/>
            <person name="Sullivan S."/>
            <person name="Sone E.D."/>
            <person name="Koren S."/>
            <person name="Silverstein K.A.T."/>
            <person name="Beckman K.B."/>
            <person name="Gohl D.M."/>
        </authorList>
    </citation>
    <scope>NUCLEOTIDE SEQUENCE</scope>
    <source>
        <strain evidence="1">Duluth1</strain>
        <tissue evidence="1">Whole animal</tissue>
    </source>
</reference>
<dbReference type="EMBL" id="JAIWYP010000014">
    <property type="protein sequence ID" value="KAH3712005.1"/>
    <property type="molecule type" value="Genomic_DNA"/>
</dbReference>
<dbReference type="Proteomes" id="UP000828390">
    <property type="component" value="Unassembled WGS sequence"/>
</dbReference>
<reference evidence="1" key="2">
    <citation type="submission" date="2020-11" db="EMBL/GenBank/DDBJ databases">
        <authorList>
            <person name="McCartney M.A."/>
            <person name="Auch B."/>
            <person name="Kono T."/>
            <person name="Mallez S."/>
            <person name="Becker A."/>
            <person name="Gohl D.M."/>
            <person name="Silverstein K.A.T."/>
            <person name="Koren S."/>
            <person name="Bechman K.B."/>
            <person name="Herman A."/>
            <person name="Abrahante J.E."/>
            <person name="Garbe J."/>
        </authorList>
    </citation>
    <scope>NUCLEOTIDE SEQUENCE</scope>
    <source>
        <strain evidence="1">Duluth1</strain>
        <tissue evidence="1">Whole animal</tissue>
    </source>
</reference>
<name>A0A9D3Z351_DREPO</name>
<proteinExistence type="predicted"/>
<accession>A0A9D3Z351</accession>
<dbReference type="AlphaFoldDB" id="A0A9D3Z351"/>
<evidence type="ECO:0000313" key="1">
    <source>
        <dbReference type="EMBL" id="KAH3712005.1"/>
    </source>
</evidence>
<gene>
    <name evidence="1" type="ORF">DPMN_071682</name>
</gene>
<keyword evidence="2" id="KW-1185">Reference proteome</keyword>
<evidence type="ECO:0000313" key="2">
    <source>
        <dbReference type="Proteomes" id="UP000828390"/>
    </source>
</evidence>
<comment type="caution">
    <text evidence="1">The sequence shown here is derived from an EMBL/GenBank/DDBJ whole genome shotgun (WGS) entry which is preliminary data.</text>
</comment>
<organism evidence="1 2">
    <name type="scientific">Dreissena polymorpha</name>
    <name type="common">Zebra mussel</name>
    <name type="synonym">Mytilus polymorpha</name>
    <dbReference type="NCBI Taxonomy" id="45954"/>
    <lineage>
        <taxon>Eukaryota</taxon>
        <taxon>Metazoa</taxon>
        <taxon>Spiralia</taxon>
        <taxon>Lophotrochozoa</taxon>
        <taxon>Mollusca</taxon>
        <taxon>Bivalvia</taxon>
        <taxon>Autobranchia</taxon>
        <taxon>Heteroconchia</taxon>
        <taxon>Euheterodonta</taxon>
        <taxon>Imparidentia</taxon>
        <taxon>Neoheterodontei</taxon>
        <taxon>Myida</taxon>
        <taxon>Dreissenoidea</taxon>
        <taxon>Dreissenidae</taxon>
        <taxon>Dreissena</taxon>
    </lineage>
</organism>